<dbReference type="Gene3D" id="3.40.50.150">
    <property type="entry name" value="Vaccinia Virus protein VP39"/>
    <property type="match status" value="1"/>
</dbReference>
<evidence type="ECO:0000256" key="2">
    <source>
        <dbReference type="ARBA" id="ARBA00022490"/>
    </source>
</evidence>
<evidence type="ECO:0000256" key="6">
    <source>
        <dbReference type="ARBA" id="ARBA00022691"/>
    </source>
</evidence>
<keyword evidence="11" id="KW-1185">Reference proteome</keyword>
<dbReference type="GO" id="GO:0006364">
    <property type="term" value="P:rRNA processing"/>
    <property type="evidence" value="ECO:0007669"/>
    <property type="project" value="UniProtKB-KW"/>
</dbReference>
<organism evidence="10 11">
    <name type="scientific">Cochleicola gelatinilyticus</name>
    <dbReference type="NCBI Taxonomy" id="1763537"/>
    <lineage>
        <taxon>Bacteria</taxon>
        <taxon>Pseudomonadati</taxon>
        <taxon>Bacteroidota</taxon>
        <taxon>Flavobacteriia</taxon>
        <taxon>Flavobacteriales</taxon>
        <taxon>Flavobacteriaceae</taxon>
        <taxon>Cochleicola</taxon>
    </lineage>
</organism>
<comment type="similarity">
    <text evidence="8">Belongs to the methyltransferase superfamily. RlmI family.</text>
</comment>
<keyword evidence="2" id="KW-0963">Cytoplasm</keyword>
<keyword evidence="3" id="KW-0698">rRNA processing</keyword>
<evidence type="ECO:0000313" key="10">
    <source>
        <dbReference type="EMBL" id="OAB77977.1"/>
    </source>
</evidence>
<evidence type="ECO:0000256" key="5">
    <source>
        <dbReference type="ARBA" id="ARBA00022679"/>
    </source>
</evidence>
<dbReference type="InterPro" id="IPR015947">
    <property type="entry name" value="PUA-like_sf"/>
</dbReference>
<sequence>MFHIHLPKFAPQRLAIKLNVAGERSVRNGHPWIFSESIEKINKEAHSGDVAIIFSHSKNKPIGVGLYDPDSPIRLKMLHSGGGAQINSAFFADRIERAFSLRHELLETNTNSYRLLFGENDGFPGLIADVYAGVLVIKLYSTIWFPYIEQIIEHLITISNCEAVVIRLSRRLQQTESYGLKDGTIFYGNLDNETVHFIEHGVHFSAHVILGHKTGYFLDHRENRRQVGLLSKSKKVLDVFSYAGGFSVHALANGATEVTSVDISKQALELAVENGKLNEFKGVHTTLAGDAFTVLQQLIEQKKTFDVVVIDPPSFAKSKKEVDIAKKKYSQLAKLGIALTAKNGLLVLASCSSRITSEAFFAINETVLNSQHRNYNVVQKTNHDIDHPISFSEGAYLKCGYYRFIN</sequence>
<evidence type="ECO:0000256" key="3">
    <source>
        <dbReference type="ARBA" id="ARBA00022552"/>
    </source>
</evidence>
<comment type="subcellular location">
    <subcellularLocation>
        <location evidence="1">Cytoplasm</location>
    </subcellularLocation>
</comment>
<reference evidence="10 11" key="1">
    <citation type="submission" date="2016-02" db="EMBL/GenBank/DDBJ databases">
        <title>Ulvibacter sp. LPB0005, isolated from Thais luteostoma.</title>
        <authorList>
            <person name="Shin S.-K."/>
            <person name="Yi H."/>
        </authorList>
    </citation>
    <scope>NUCLEOTIDE SEQUENCE [LARGE SCALE GENOMIC DNA]</scope>
    <source>
        <strain evidence="10 11">LPB0005</strain>
    </source>
</reference>
<evidence type="ECO:0000256" key="1">
    <source>
        <dbReference type="ARBA" id="ARBA00004496"/>
    </source>
</evidence>
<dbReference type="InterPro" id="IPR019614">
    <property type="entry name" value="SAM-dep_methyl-trfase"/>
</dbReference>
<feature type="domain" description="PUA" evidence="9">
    <location>
        <begin position="14"/>
        <end position="100"/>
    </location>
</feature>
<evidence type="ECO:0000256" key="7">
    <source>
        <dbReference type="ARBA" id="ARBA00022884"/>
    </source>
</evidence>
<dbReference type="PANTHER" id="PTHR42873:SF1">
    <property type="entry name" value="S-ADENOSYLMETHIONINE-DEPENDENT METHYLTRANSFERASE DOMAIN-CONTAINING PROTEIN"/>
    <property type="match status" value="1"/>
</dbReference>
<dbReference type="CDD" id="cd21153">
    <property type="entry name" value="PUA_RlmI"/>
    <property type="match status" value="1"/>
</dbReference>
<dbReference type="Proteomes" id="UP000077013">
    <property type="component" value="Unassembled WGS sequence"/>
</dbReference>
<dbReference type="InterPro" id="IPR036974">
    <property type="entry name" value="PUA_sf"/>
</dbReference>
<dbReference type="InterPro" id="IPR002478">
    <property type="entry name" value="PUA"/>
</dbReference>
<keyword evidence="5 10" id="KW-0808">Transferase</keyword>
<keyword evidence="4 10" id="KW-0489">Methyltransferase</keyword>
<dbReference type="AlphaFoldDB" id="A0A167GWJ8"/>
<evidence type="ECO:0000259" key="9">
    <source>
        <dbReference type="SMART" id="SM00359"/>
    </source>
</evidence>
<dbReference type="GO" id="GO:0005737">
    <property type="term" value="C:cytoplasm"/>
    <property type="evidence" value="ECO:0007669"/>
    <property type="project" value="UniProtKB-SubCell"/>
</dbReference>
<dbReference type="STRING" id="1763537.ULVI_10840"/>
<dbReference type="RefSeq" id="WP_068592715.1">
    <property type="nucleotide sequence ID" value="NZ_LRXL01000045.1"/>
</dbReference>
<dbReference type="GO" id="GO:0003723">
    <property type="term" value="F:RNA binding"/>
    <property type="evidence" value="ECO:0007669"/>
    <property type="project" value="UniProtKB-KW"/>
</dbReference>
<evidence type="ECO:0000256" key="4">
    <source>
        <dbReference type="ARBA" id="ARBA00022603"/>
    </source>
</evidence>
<comment type="caution">
    <text evidence="10">The sequence shown here is derived from an EMBL/GenBank/DDBJ whole genome shotgun (WGS) entry which is preliminary data.</text>
</comment>
<accession>A0A167GWJ8</accession>
<keyword evidence="6" id="KW-0949">S-adenosyl-L-methionine</keyword>
<evidence type="ECO:0000313" key="11">
    <source>
        <dbReference type="Proteomes" id="UP000077013"/>
    </source>
</evidence>
<keyword evidence="7" id="KW-0694">RNA-binding</keyword>
<proteinExistence type="inferred from homology"/>
<dbReference type="PANTHER" id="PTHR42873">
    <property type="entry name" value="RIBOSOMAL RNA LARGE SUBUNIT METHYLTRANSFERASE"/>
    <property type="match status" value="1"/>
</dbReference>
<dbReference type="EMBL" id="LRXL01000045">
    <property type="protein sequence ID" value="OAB77977.1"/>
    <property type="molecule type" value="Genomic_DNA"/>
</dbReference>
<dbReference type="PROSITE" id="PS50890">
    <property type="entry name" value="PUA"/>
    <property type="match status" value="1"/>
</dbReference>
<dbReference type="InterPro" id="IPR029063">
    <property type="entry name" value="SAM-dependent_MTases_sf"/>
</dbReference>
<name>A0A167GWJ8_9FLAO</name>
<dbReference type="SUPFAM" id="SSF53335">
    <property type="entry name" value="S-adenosyl-L-methionine-dependent methyltransferases"/>
    <property type="match status" value="1"/>
</dbReference>
<evidence type="ECO:0000256" key="8">
    <source>
        <dbReference type="ARBA" id="ARBA00038091"/>
    </source>
</evidence>
<dbReference type="GO" id="GO:0032259">
    <property type="term" value="P:methylation"/>
    <property type="evidence" value="ECO:0007669"/>
    <property type="project" value="UniProtKB-KW"/>
</dbReference>
<gene>
    <name evidence="10" type="ORF">ULVI_10840</name>
</gene>
<dbReference type="CDD" id="cd02440">
    <property type="entry name" value="AdoMet_MTases"/>
    <property type="match status" value="1"/>
</dbReference>
<dbReference type="Pfam" id="PF10672">
    <property type="entry name" value="Methyltrans_SAM"/>
    <property type="match status" value="1"/>
</dbReference>
<dbReference type="InterPro" id="IPR041532">
    <property type="entry name" value="RlmI-like_PUA"/>
</dbReference>
<dbReference type="CDD" id="cd11572">
    <property type="entry name" value="RlmI_M_like"/>
    <property type="match status" value="1"/>
</dbReference>
<dbReference type="OrthoDB" id="9805492at2"/>
<dbReference type="GO" id="GO:0008168">
    <property type="term" value="F:methyltransferase activity"/>
    <property type="evidence" value="ECO:0007669"/>
    <property type="project" value="UniProtKB-KW"/>
</dbReference>
<protein>
    <submittedName>
        <fullName evidence="10">SAM-dependent methyltransferase</fullName>
    </submittedName>
</protein>
<dbReference type="Pfam" id="PF17785">
    <property type="entry name" value="PUA_3"/>
    <property type="match status" value="1"/>
</dbReference>
<dbReference type="SUPFAM" id="SSF88697">
    <property type="entry name" value="PUA domain-like"/>
    <property type="match status" value="1"/>
</dbReference>
<dbReference type="SMART" id="SM00359">
    <property type="entry name" value="PUA"/>
    <property type="match status" value="1"/>
</dbReference>
<dbReference type="Gene3D" id="2.30.130.10">
    <property type="entry name" value="PUA domain"/>
    <property type="match status" value="1"/>
</dbReference>
<dbReference type="Gene3D" id="3.30.750.80">
    <property type="entry name" value="RNA methyltransferase domain (HRMD) like"/>
    <property type="match status" value="1"/>
</dbReference>